<dbReference type="PROSITE" id="PS50887">
    <property type="entry name" value="GGDEF"/>
    <property type="match status" value="1"/>
</dbReference>
<dbReference type="FunFam" id="3.30.70.270:FF:000001">
    <property type="entry name" value="Diguanylate cyclase domain protein"/>
    <property type="match status" value="1"/>
</dbReference>
<dbReference type="CDD" id="cd00130">
    <property type="entry name" value="PAS"/>
    <property type="match status" value="1"/>
</dbReference>
<feature type="domain" description="EAL" evidence="5">
    <location>
        <begin position="606"/>
        <end position="855"/>
    </location>
</feature>
<dbReference type="InterPro" id="IPR043128">
    <property type="entry name" value="Rev_trsase/Diguanyl_cyclase"/>
</dbReference>
<dbReference type="EMBL" id="BBJU01000007">
    <property type="protein sequence ID" value="GAK69941.1"/>
    <property type="molecule type" value="Genomic_DNA"/>
</dbReference>
<dbReference type="Pfam" id="PF05228">
    <property type="entry name" value="CHASE4"/>
    <property type="match status" value="1"/>
</dbReference>
<keyword evidence="2" id="KW-0472">Membrane</keyword>
<dbReference type="PROSITE" id="PS50113">
    <property type="entry name" value="PAC"/>
    <property type="match status" value="1"/>
</dbReference>
<dbReference type="Gene3D" id="3.30.70.270">
    <property type="match status" value="1"/>
</dbReference>
<dbReference type="OrthoDB" id="9814202at2"/>
<dbReference type="eggNOG" id="COG5001">
    <property type="taxonomic scope" value="Bacteria"/>
</dbReference>
<evidence type="ECO:0000313" key="7">
    <source>
        <dbReference type="EMBL" id="GAK69941.1"/>
    </source>
</evidence>
<dbReference type="SUPFAM" id="SSF55073">
    <property type="entry name" value="Nucleotide cyclase"/>
    <property type="match status" value="1"/>
</dbReference>
<dbReference type="InterPro" id="IPR052155">
    <property type="entry name" value="Biofilm_reg_signaling"/>
</dbReference>
<dbReference type="CDD" id="cd01948">
    <property type="entry name" value="EAL"/>
    <property type="match status" value="1"/>
</dbReference>
<dbReference type="InterPro" id="IPR013656">
    <property type="entry name" value="PAS_4"/>
</dbReference>
<reference evidence="7 8" key="1">
    <citation type="submission" date="2014-08" db="EMBL/GenBank/DDBJ databases">
        <title>Whole genome shotgun sequence of Rhizobium rubi NBRC 13261.</title>
        <authorList>
            <person name="Katano-Makiyama Y."/>
            <person name="Hosoyama A."/>
            <person name="Hashimoto M."/>
            <person name="Hosoyama Y."/>
            <person name="Noguchi M."/>
            <person name="Tsuchikane K."/>
            <person name="Uohara A."/>
            <person name="Ohji S."/>
            <person name="Ichikawa N."/>
            <person name="Kimura A."/>
            <person name="Yamazoe A."/>
            <person name="Fujita N."/>
        </authorList>
    </citation>
    <scope>NUCLEOTIDE SEQUENCE [LARGE SCALE GENOMIC DNA]</scope>
    <source>
        <strain evidence="7 8">NBRC 13261</strain>
    </source>
</reference>
<evidence type="ECO:0000256" key="2">
    <source>
        <dbReference type="SAM" id="Phobius"/>
    </source>
</evidence>
<dbReference type="InterPro" id="IPR000160">
    <property type="entry name" value="GGDEF_dom"/>
</dbReference>
<dbReference type="Gene3D" id="3.30.450.20">
    <property type="entry name" value="PAS domain"/>
    <property type="match status" value="1"/>
</dbReference>
<proteinExistence type="predicted"/>
<dbReference type="GO" id="GO:0071732">
    <property type="term" value="P:cellular response to nitric oxide"/>
    <property type="evidence" value="ECO:0007669"/>
    <property type="project" value="UniProtKB-ARBA"/>
</dbReference>
<dbReference type="Pfam" id="PF08448">
    <property type="entry name" value="PAS_4"/>
    <property type="match status" value="1"/>
</dbReference>
<dbReference type="FunFam" id="3.20.20.450:FF:000001">
    <property type="entry name" value="Cyclic di-GMP phosphodiesterase yahA"/>
    <property type="match status" value="1"/>
</dbReference>
<feature type="transmembrane region" description="Helical" evidence="2">
    <location>
        <begin position="20"/>
        <end position="43"/>
    </location>
</feature>
<dbReference type="InterPro" id="IPR007892">
    <property type="entry name" value="CHASE4"/>
</dbReference>
<organism evidence="7 8">
    <name type="scientific">Agrobacterium rubi TR3 = NBRC 13261</name>
    <dbReference type="NCBI Taxonomy" id="1368415"/>
    <lineage>
        <taxon>Bacteria</taxon>
        <taxon>Pseudomonadati</taxon>
        <taxon>Pseudomonadota</taxon>
        <taxon>Alphaproteobacteria</taxon>
        <taxon>Hyphomicrobiales</taxon>
        <taxon>Rhizobiaceae</taxon>
        <taxon>Rhizobium/Agrobacterium group</taxon>
        <taxon>Agrobacterium</taxon>
    </lineage>
</organism>
<dbReference type="Pfam" id="PF00563">
    <property type="entry name" value="EAL"/>
    <property type="match status" value="1"/>
</dbReference>
<comment type="caution">
    <text evidence="7">The sequence shown here is derived from an EMBL/GenBank/DDBJ whole genome shotgun (WGS) entry which is preliminary data.</text>
</comment>
<dbReference type="SMART" id="SM00267">
    <property type="entry name" value="GGDEF"/>
    <property type="match status" value="1"/>
</dbReference>
<dbReference type="CDD" id="cd01949">
    <property type="entry name" value="GGDEF"/>
    <property type="match status" value="1"/>
</dbReference>
<dbReference type="SUPFAM" id="SSF55785">
    <property type="entry name" value="PYP-like sensor domain (PAS domain)"/>
    <property type="match status" value="1"/>
</dbReference>
<sequence>MFYPQGKSPSFSGEKFTQRIVVPMAGILIIAIIVVIGFLFVAADRQNSLEVESSTKLAQTALAVKTREVARNLKDYAVWEDVYNNLHLKVDTEWAATDGNIGANIFEGLGYEAAFAINPAGETVYAVIDGVPEKIDAFTLVPDGLRDLVMHSHGQVEPVTGLLRSGNDVLLVAATSILPPSVDRASVDPATLTSIVFAKKLNHSFLEKMGQDYLLSSLRYDDVAPAGAQAALNLTSYDGKSLGAITWIPAKPGYKLLPVLAPPLAICVIILGAFSLLVVRNIRRSTNALEESAKTVEAYAQTIQESEARFRDVAEASSDWIWECDPQLQMMFLSSRFSDVTGIAAASVLGRTLPQFFQSDSDNDGWTRLLQETSERHAFRDLRCLYKDSSGTARVCRLAGRPNYNVAGHFVGFRGTATDITEEVEAQARASHLALHDALTGLPNRVLFRERLNSALASSGAKPSRVSVICLDLDHFKEVNDTLGHGAGDILLRQLSQRLLGCVRSTDTVARLGGDEFAIIQTGVSQPAKSEQLCRRLIEVVRAPFEIDGNELHVGVSLGIALCRESGNDPERILKNADIALYRAKQAGRATYRIFEAHMDQELQDRKSLEHDLRQAMLKNQLELHYQPLIDISTKKVVTVEALIRWRHPVRGIVPPIDFIPLAEETNLIVPIGEWVLETACKQALSWPDLRVAVNLSPVQFRNRELVEVVKDVLKRTGLEPSRLELEITESVLINDVSSALATLTALKDLGVKIAMDDFGTGYSSLGYLNSFPFDKIKIDKSFIGDMSDKDKSGAIVKSVISLGQSLNMVTTAEGVETAEQAAFLKEEGCDQLQGYFFSRPITAIELTSFMTEWNERDSDRELNVSVAA</sequence>
<dbReference type="NCBIfam" id="TIGR00254">
    <property type="entry name" value="GGDEF"/>
    <property type="match status" value="1"/>
</dbReference>
<feature type="domain" description="GGDEF" evidence="6">
    <location>
        <begin position="464"/>
        <end position="597"/>
    </location>
</feature>
<dbReference type="SMART" id="SM00052">
    <property type="entry name" value="EAL"/>
    <property type="match status" value="1"/>
</dbReference>
<dbReference type="InterPro" id="IPR035965">
    <property type="entry name" value="PAS-like_dom_sf"/>
</dbReference>
<feature type="transmembrane region" description="Helical" evidence="2">
    <location>
        <begin position="256"/>
        <end position="279"/>
    </location>
</feature>
<dbReference type="PANTHER" id="PTHR44757">
    <property type="entry name" value="DIGUANYLATE CYCLASE DGCP"/>
    <property type="match status" value="1"/>
</dbReference>
<dbReference type="Pfam" id="PF00990">
    <property type="entry name" value="GGDEF"/>
    <property type="match status" value="1"/>
</dbReference>
<evidence type="ECO:0000313" key="8">
    <source>
        <dbReference type="Proteomes" id="UP000028701"/>
    </source>
</evidence>
<dbReference type="SUPFAM" id="SSF141868">
    <property type="entry name" value="EAL domain-like"/>
    <property type="match status" value="1"/>
</dbReference>
<dbReference type="Proteomes" id="UP000028701">
    <property type="component" value="Unassembled WGS sequence"/>
</dbReference>
<keyword evidence="2" id="KW-1133">Transmembrane helix</keyword>
<dbReference type="InterPro" id="IPR000014">
    <property type="entry name" value="PAS"/>
</dbReference>
<evidence type="ECO:0000259" key="4">
    <source>
        <dbReference type="PROSITE" id="PS50113"/>
    </source>
</evidence>
<dbReference type="SMART" id="SM00091">
    <property type="entry name" value="PAS"/>
    <property type="match status" value="1"/>
</dbReference>
<keyword evidence="2" id="KW-0812">Transmembrane</keyword>
<dbReference type="NCBIfam" id="TIGR00229">
    <property type="entry name" value="sensory_box"/>
    <property type="match status" value="1"/>
</dbReference>
<dbReference type="InterPro" id="IPR029787">
    <property type="entry name" value="Nucleotide_cyclase"/>
</dbReference>
<gene>
    <name evidence="7" type="ORF">RRU01S_07_04680</name>
</gene>
<evidence type="ECO:0000256" key="1">
    <source>
        <dbReference type="ARBA" id="ARBA00051114"/>
    </source>
</evidence>
<name>A0A081CTE5_9HYPH</name>
<dbReference type="InterPro" id="IPR000700">
    <property type="entry name" value="PAS-assoc_C"/>
</dbReference>
<dbReference type="RefSeq" id="WP_045229463.1">
    <property type="nucleotide sequence ID" value="NZ_BBJU01000007.1"/>
</dbReference>
<evidence type="ECO:0000259" key="3">
    <source>
        <dbReference type="PROSITE" id="PS50112"/>
    </source>
</evidence>
<comment type="catalytic activity">
    <reaction evidence="1">
        <text>3',3'-c-di-GMP + H2O = 5'-phosphoguanylyl(3'-&gt;5')guanosine + H(+)</text>
        <dbReference type="Rhea" id="RHEA:24902"/>
        <dbReference type="ChEBI" id="CHEBI:15377"/>
        <dbReference type="ChEBI" id="CHEBI:15378"/>
        <dbReference type="ChEBI" id="CHEBI:58754"/>
        <dbReference type="ChEBI" id="CHEBI:58805"/>
        <dbReference type="EC" id="3.1.4.52"/>
    </reaction>
    <physiologicalReaction direction="left-to-right" evidence="1">
        <dbReference type="Rhea" id="RHEA:24903"/>
    </physiologicalReaction>
</comment>
<dbReference type="InterPro" id="IPR035919">
    <property type="entry name" value="EAL_sf"/>
</dbReference>
<feature type="domain" description="PAC" evidence="4">
    <location>
        <begin position="380"/>
        <end position="432"/>
    </location>
</feature>
<dbReference type="PROSITE" id="PS50112">
    <property type="entry name" value="PAS"/>
    <property type="match status" value="1"/>
</dbReference>
<dbReference type="InterPro" id="IPR001633">
    <property type="entry name" value="EAL_dom"/>
</dbReference>
<dbReference type="PROSITE" id="PS50883">
    <property type="entry name" value="EAL"/>
    <property type="match status" value="1"/>
</dbReference>
<dbReference type="Gene3D" id="3.20.20.450">
    <property type="entry name" value="EAL domain"/>
    <property type="match status" value="1"/>
</dbReference>
<dbReference type="GO" id="GO:0071111">
    <property type="term" value="F:cyclic-guanylate-specific phosphodiesterase activity"/>
    <property type="evidence" value="ECO:0007669"/>
    <property type="project" value="UniProtKB-EC"/>
</dbReference>
<feature type="domain" description="PAS" evidence="3">
    <location>
        <begin position="306"/>
        <end position="377"/>
    </location>
</feature>
<evidence type="ECO:0000259" key="5">
    <source>
        <dbReference type="PROSITE" id="PS50883"/>
    </source>
</evidence>
<protein>
    <submittedName>
        <fullName evidence="7">Putative signaling protein</fullName>
    </submittedName>
</protein>
<evidence type="ECO:0000259" key="6">
    <source>
        <dbReference type="PROSITE" id="PS50887"/>
    </source>
</evidence>
<dbReference type="AlphaFoldDB" id="A0A081CTE5"/>
<dbReference type="PANTHER" id="PTHR44757:SF10">
    <property type="entry name" value="MEMBRANE PROTEIN"/>
    <property type="match status" value="1"/>
</dbReference>
<accession>A0A081CTE5</accession>